<proteinExistence type="predicted"/>
<dbReference type="AlphaFoldDB" id="A0AAV9XVY4"/>
<keyword evidence="2" id="KW-1185">Reference proteome</keyword>
<evidence type="ECO:0000313" key="2">
    <source>
        <dbReference type="Proteomes" id="UP001311799"/>
    </source>
</evidence>
<sequence length="685" mass="77325">MALKAVFLEENSDINGDLINNEIDSFYVNDLKPLNGYNEFSLNNEFATNINIPSIETTNSNNIDCNVEITDIWVTIPLVFPIATLHSISTPGEHPYSEFIGGSLCFSPDDIDVARIFSTIQGISDIGATFFQIVIAKLVGVTVDNIEMIKNEFNEIFNCELFDDEDFISVKPIGWRKRNDYIMNSTIPFKKTTNSDLSQEKKSFYNSILILEDNLYNCNKKLLRLGTLVDSFLEKINKISPLIEITKITDVKKNSFFEVTIRIQPMLSYISADGEDFEIKCGLNSEFYDCKYNSSLIHLGDIRLINPHSFEIDNRVSCGLFKTFSLISKSTLFQLSNLPVASYTPLVCTNKKRNQQSSKISSINTKQFRLQGADRNNSLSPGLSIFYDKSESLIKTPPPTNVISNNSTRYCSTASNSDLGYNNTVFENKVAKKSINYTPTTISSLNKITHTPLSPSLTEIECSPWINSDRITSSFLSSGQNLQKLVPSGIQSVSFMNDFYNMNDIQLLTIPLNSNTNNGDISNFNCNEPFNEVSVDLNNEDFGSGISLNINDSFNDSFEVQISKSSHDEQDNQEDSGSSKYSDIIDLLDSIFSDKIRENIINDHKVIYPEYNSENRENINFNIGGSINFYSEHIFSNDNKFDCWGFAQFNNSLTSNTEQKDANITEDSEFITRNNSTKLDMYTFL</sequence>
<gene>
    <name evidence="1" type="ORF">RS030_2246</name>
</gene>
<dbReference type="Proteomes" id="UP001311799">
    <property type="component" value="Unassembled WGS sequence"/>
</dbReference>
<dbReference type="EMBL" id="JAWDEY010000022">
    <property type="protein sequence ID" value="KAK6588866.1"/>
    <property type="molecule type" value="Genomic_DNA"/>
</dbReference>
<evidence type="ECO:0000313" key="1">
    <source>
        <dbReference type="EMBL" id="KAK6588866.1"/>
    </source>
</evidence>
<protein>
    <submittedName>
        <fullName evidence="1">Uncharacterized protein</fullName>
    </submittedName>
</protein>
<organism evidence="1 2">
    <name type="scientific">Cryptosporidium xiaoi</name>
    <dbReference type="NCBI Taxonomy" id="659607"/>
    <lineage>
        <taxon>Eukaryota</taxon>
        <taxon>Sar</taxon>
        <taxon>Alveolata</taxon>
        <taxon>Apicomplexa</taxon>
        <taxon>Conoidasida</taxon>
        <taxon>Coccidia</taxon>
        <taxon>Eucoccidiorida</taxon>
        <taxon>Eimeriorina</taxon>
        <taxon>Cryptosporidiidae</taxon>
        <taxon>Cryptosporidium</taxon>
    </lineage>
</organism>
<accession>A0AAV9XVY4</accession>
<name>A0AAV9XVY4_9CRYT</name>
<reference evidence="1 2" key="1">
    <citation type="submission" date="2023-10" db="EMBL/GenBank/DDBJ databases">
        <title>Comparative genomics analysis reveals potential genetic determinants of host preference in Cryptosporidium xiaoi.</title>
        <authorList>
            <person name="Xiao L."/>
            <person name="Li J."/>
        </authorList>
    </citation>
    <scope>NUCLEOTIDE SEQUENCE [LARGE SCALE GENOMIC DNA]</scope>
    <source>
        <strain evidence="1 2">52996</strain>
    </source>
</reference>
<comment type="caution">
    <text evidence="1">The sequence shown here is derived from an EMBL/GenBank/DDBJ whole genome shotgun (WGS) entry which is preliminary data.</text>
</comment>